<dbReference type="SUPFAM" id="SSF51735">
    <property type="entry name" value="NAD(P)-binding Rossmann-fold domains"/>
    <property type="match status" value="2"/>
</dbReference>
<gene>
    <name evidence="1" type="ORF">RJ639_030085</name>
</gene>
<dbReference type="PRINTS" id="PR00080">
    <property type="entry name" value="SDRFAMILY"/>
</dbReference>
<comment type="caution">
    <text evidence="1">The sequence shown here is derived from an EMBL/GenBank/DDBJ whole genome shotgun (WGS) entry which is preliminary data.</text>
</comment>
<reference evidence="1" key="1">
    <citation type="submission" date="2022-12" db="EMBL/GenBank/DDBJ databases">
        <title>Draft genome assemblies for two species of Escallonia (Escalloniales).</title>
        <authorList>
            <person name="Chanderbali A."/>
            <person name="Dervinis C."/>
            <person name="Anghel I."/>
            <person name="Soltis D."/>
            <person name="Soltis P."/>
            <person name="Zapata F."/>
        </authorList>
    </citation>
    <scope>NUCLEOTIDE SEQUENCE</scope>
    <source>
        <strain evidence="1">UCBG64.0493</strain>
        <tissue evidence="1">Leaf</tissue>
    </source>
</reference>
<dbReference type="Pfam" id="PF00106">
    <property type="entry name" value="adh_short"/>
    <property type="match status" value="2"/>
</dbReference>
<accession>A0AA88X084</accession>
<name>A0AA88X084_9ASTE</name>
<feature type="non-terminal residue" evidence="1">
    <location>
        <position position="1"/>
    </location>
</feature>
<evidence type="ECO:0000313" key="1">
    <source>
        <dbReference type="EMBL" id="KAK3037192.1"/>
    </source>
</evidence>
<dbReference type="InterPro" id="IPR036291">
    <property type="entry name" value="NAD(P)-bd_dom_sf"/>
</dbReference>
<dbReference type="PANTHER" id="PTHR48476:SF1">
    <property type="entry name" value="SHORT-CHAIN DEHYDROGENASE TIC 32, CHLOROPLASTIC-LIKE"/>
    <property type="match status" value="1"/>
</dbReference>
<dbReference type="Proteomes" id="UP001188597">
    <property type="component" value="Unassembled WGS sequence"/>
</dbReference>
<dbReference type="AlphaFoldDB" id="A0AA88X084"/>
<dbReference type="CDD" id="cd05327">
    <property type="entry name" value="retinol-DH_like_SDR_c_like"/>
    <property type="match status" value="1"/>
</dbReference>
<dbReference type="InterPro" id="IPR055280">
    <property type="entry name" value="TIC32"/>
</dbReference>
<proteinExistence type="predicted"/>
<protein>
    <recommendedName>
        <fullName evidence="3">Short-chain dehydrogenase TIC 32, chloroplastic</fullName>
    </recommendedName>
</protein>
<organism evidence="1 2">
    <name type="scientific">Escallonia herrerae</name>
    <dbReference type="NCBI Taxonomy" id="1293975"/>
    <lineage>
        <taxon>Eukaryota</taxon>
        <taxon>Viridiplantae</taxon>
        <taxon>Streptophyta</taxon>
        <taxon>Embryophyta</taxon>
        <taxon>Tracheophyta</taxon>
        <taxon>Spermatophyta</taxon>
        <taxon>Magnoliopsida</taxon>
        <taxon>eudicotyledons</taxon>
        <taxon>Gunneridae</taxon>
        <taxon>Pentapetalae</taxon>
        <taxon>asterids</taxon>
        <taxon>campanulids</taxon>
        <taxon>Escalloniales</taxon>
        <taxon>Escalloniaceae</taxon>
        <taxon>Escallonia</taxon>
    </lineage>
</organism>
<dbReference type="Gene3D" id="3.40.50.720">
    <property type="entry name" value="NAD(P)-binding Rossmann-like Domain"/>
    <property type="match status" value="2"/>
</dbReference>
<keyword evidence="2" id="KW-1185">Reference proteome</keyword>
<dbReference type="InterPro" id="IPR002347">
    <property type="entry name" value="SDR_fam"/>
</dbReference>
<dbReference type="PRINTS" id="PR00081">
    <property type="entry name" value="GDHRDH"/>
</dbReference>
<evidence type="ECO:0008006" key="3">
    <source>
        <dbReference type="Google" id="ProtNLM"/>
    </source>
</evidence>
<evidence type="ECO:0000313" key="2">
    <source>
        <dbReference type="Proteomes" id="UP001188597"/>
    </source>
</evidence>
<dbReference type="EMBL" id="JAVXUP010000127">
    <property type="protein sequence ID" value="KAK3037192.1"/>
    <property type="molecule type" value="Genomic_DNA"/>
</dbReference>
<sequence length="675" mass="73668">ACQYLFDCLVDLFSARKEEKMWFLSRKGASGFSSSSTAEEVTSGIDGSGLTAIVTVLTANTGASSGIGTETARVLALRGVHVVMGVRNMAAGKEAKETILKEIPAAKVDILELDLSSLASVRKFASEYNSSGRPLNLLINNAGIMATPFMLSKDNIELQFATNHLGHFLLTNLLLDNMKKTAHETKTEGRIVIVSSEAHRYLYRGGIRFDKLSEKAGYSSMSAYGQSKLANVLHANELARHFKEDGAEITANSLHPGAITTNLFRHSSFIEGLVSRVGKYVFKNVQQGAATTCYVALHPQVKGVTGEYFVDSNLAKATALAGDVQLARGLWDFSMNLVQYKICGFLAEKEHLGSHPLPLPRKSPMESTALVSLPLSLVMLSPMLPLWISGIGTETARVLALRGVHVVMGVRNVAAGKEVKEAIVKDNPAAKIDAMELDLSSMASVRKFASEYCSAGRPLNLLINNAGIMASPYMLSKDNIEFTVCHKSPGYRSHFLLRNQLLDTMKKTAHQSKKEGRIVNVSSEAHRVPYRKGIRFHKLNDRAGYSSICSYGQSKLANVLHANELARHLEEDGAELTANSLHPGIIATNLFRHNSIVEGLVSRLGKYVFKNVQQGAAKTCYVALHPQVKGISCEYFADSNMAKSSTLARDLQLARRLWDFSMKLAEARGSQVSWS</sequence>
<dbReference type="PANTHER" id="PTHR48476">
    <property type="entry name" value="SHORT-CHAIN DEHYDROGENASE TIC 32, CHLOROPLASTIC-LIKE"/>
    <property type="match status" value="1"/>
</dbReference>